<sequence length="127" mass="14977">MHLNHPDDQLDEAVYNADECVLMICAHLHPMYYKLKLICTILNRHSIARRGYCKRCGIATLRTTDLLLYRDGATLVIQRIVFPQCTLIYWKQISLQHRSANFNFVFKHQLSINQWENAITLQILLIY</sequence>
<dbReference type="EMBL" id="CATOUU010000983">
    <property type="protein sequence ID" value="CAI9964903.1"/>
    <property type="molecule type" value="Genomic_DNA"/>
</dbReference>
<dbReference type="EMBL" id="CAXDID020000095">
    <property type="protein sequence ID" value="CAL6024268.1"/>
    <property type="molecule type" value="Genomic_DNA"/>
</dbReference>
<proteinExistence type="predicted"/>
<evidence type="ECO:0000313" key="2">
    <source>
        <dbReference type="EMBL" id="CAL6024268.1"/>
    </source>
</evidence>
<reference evidence="1" key="1">
    <citation type="submission" date="2023-06" db="EMBL/GenBank/DDBJ databases">
        <authorList>
            <person name="Kurt Z."/>
        </authorList>
    </citation>
    <scope>NUCLEOTIDE SEQUENCE</scope>
</reference>
<dbReference type="Proteomes" id="UP001642409">
    <property type="component" value="Unassembled WGS sequence"/>
</dbReference>
<comment type="caution">
    <text evidence="1">The sequence shown here is derived from an EMBL/GenBank/DDBJ whole genome shotgun (WGS) entry which is preliminary data.</text>
</comment>
<dbReference type="AlphaFoldDB" id="A0AA86VF56"/>
<reference evidence="2 3" key="2">
    <citation type="submission" date="2024-07" db="EMBL/GenBank/DDBJ databases">
        <authorList>
            <person name="Akdeniz Z."/>
        </authorList>
    </citation>
    <scope>NUCLEOTIDE SEQUENCE [LARGE SCALE GENOMIC DNA]</scope>
</reference>
<gene>
    <name evidence="2" type="ORF">HINF_LOCUS29534</name>
    <name evidence="1" type="ORF">HINF_LOCUS52548</name>
</gene>
<protein>
    <submittedName>
        <fullName evidence="2">Hypothetical_protein</fullName>
    </submittedName>
</protein>
<evidence type="ECO:0000313" key="1">
    <source>
        <dbReference type="EMBL" id="CAI9964903.1"/>
    </source>
</evidence>
<accession>A0AA86VF56</accession>
<keyword evidence="3" id="KW-1185">Reference proteome</keyword>
<name>A0AA86VF56_9EUKA</name>
<organism evidence="1">
    <name type="scientific">Hexamita inflata</name>
    <dbReference type="NCBI Taxonomy" id="28002"/>
    <lineage>
        <taxon>Eukaryota</taxon>
        <taxon>Metamonada</taxon>
        <taxon>Diplomonadida</taxon>
        <taxon>Hexamitidae</taxon>
        <taxon>Hexamitinae</taxon>
        <taxon>Hexamita</taxon>
    </lineage>
</organism>
<evidence type="ECO:0000313" key="3">
    <source>
        <dbReference type="Proteomes" id="UP001642409"/>
    </source>
</evidence>